<feature type="domain" description="Alpha-D-phosphohexomutase C-terminal" evidence="8">
    <location>
        <begin position="476"/>
        <end position="508"/>
    </location>
</feature>
<dbReference type="Pfam" id="PF02880">
    <property type="entry name" value="PGM_PMM_III"/>
    <property type="match status" value="1"/>
</dbReference>
<dbReference type="Gene3D" id="3.40.120.10">
    <property type="entry name" value="Alpha-D-Glucose-1,6-Bisphosphate, subunit A, domain 3"/>
    <property type="match status" value="3"/>
</dbReference>
<dbReference type="InterPro" id="IPR005841">
    <property type="entry name" value="Alpha-D-phosphohexomutase_SF"/>
</dbReference>
<dbReference type="RefSeq" id="WP_260726930.1">
    <property type="nucleotide sequence ID" value="NZ_BAAABS010000070.1"/>
</dbReference>
<dbReference type="PANTHER" id="PTHR45745">
    <property type="entry name" value="PHOSPHOMANNOMUTASE 45A"/>
    <property type="match status" value="1"/>
</dbReference>
<organism evidence="12 13">
    <name type="scientific">Dactylosporangium roseum</name>
    <dbReference type="NCBI Taxonomy" id="47989"/>
    <lineage>
        <taxon>Bacteria</taxon>
        <taxon>Bacillati</taxon>
        <taxon>Actinomycetota</taxon>
        <taxon>Actinomycetes</taxon>
        <taxon>Micromonosporales</taxon>
        <taxon>Micromonosporaceae</taxon>
        <taxon>Dactylosporangium</taxon>
    </lineage>
</organism>
<dbReference type="InterPro" id="IPR016066">
    <property type="entry name" value="A-D-PHexomutase_CS"/>
</dbReference>
<evidence type="ECO:0000313" key="13">
    <source>
        <dbReference type="Proteomes" id="UP001058271"/>
    </source>
</evidence>
<evidence type="ECO:0000256" key="4">
    <source>
        <dbReference type="ARBA" id="ARBA00022723"/>
    </source>
</evidence>
<dbReference type="Pfam" id="PF02878">
    <property type="entry name" value="PGM_PMM_I"/>
    <property type="match status" value="1"/>
</dbReference>
<evidence type="ECO:0000256" key="2">
    <source>
        <dbReference type="ARBA" id="ARBA00010231"/>
    </source>
</evidence>
<reference evidence="12" key="1">
    <citation type="submission" date="2021-04" db="EMBL/GenBank/DDBJ databases">
        <title>Biosynthetic gene clusters of Dactylosporangioum roseum.</title>
        <authorList>
            <person name="Hartkoorn R.C."/>
            <person name="Beaudoing E."/>
            <person name="Hot D."/>
            <person name="Moureu S."/>
        </authorList>
    </citation>
    <scope>NUCLEOTIDE SEQUENCE</scope>
    <source>
        <strain evidence="12">NRRL B-16295</strain>
    </source>
</reference>
<comment type="similarity">
    <text evidence="2 7">Belongs to the phosphohexose mutase family.</text>
</comment>
<dbReference type="InterPro" id="IPR036900">
    <property type="entry name" value="A-D-PHexomutase_C_sf"/>
</dbReference>
<comment type="cofactor">
    <cofactor evidence="1">
        <name>Mg(2+)</name>
        <dbReference type="ChEBI" id="CHEBI:18420"/>
    </cofactor>
</comment>
<accession>A0ABY5Z6B9</accession>
<evidence type="ECO:0000256" key="7">
    <source>
        <dbReference type="RuleBase" id="RU004326"/>
    </source>
</evidence>
<dbReference type="Pfam" id="PF02879">
    <property type="entry name" value="PGM_PMM_II"/>
    <property type="match status" value="1"/>
</dbReference>
<dbReference type="InterPro" id="IPR005844">
    <property type="entry name" value="A-D-PHexomutase_a/b/a-I"/>
</dbReference>
<dbReference type="CDD" id="cd05799">
    <property type="entry name" value="PGM2"/>
    <property type="match status" value="1"/>
</dbReference>
<protein>
    <submittedName>
        <fullName evidence="12">Phospho-sugar mutase</fullName>
    </submittedName>
</protein>
<dbReference type="InterPro" id="IPR005843">
    <property type="entry name" value="A-D-PHexomutase_C"/>
</dbReference>
<dbReference type="Proteomes" id="UP001058271">
    <property type="component" value="Chromosome"/>
</dbReference>
<dbReference type="Pfam" id="PF00408">
    <property type="entry name" value="PGM_PMM_IV"/>
    <property type="match status" value="1"/>
</dbReference>
<evidence type="ECO:0000259" key="8">
    <source>
        <dbReference type="Pfam" id="PF00408"/>
    </source>
</evidence>
<keyword evidence="13" id="KW-1185">Reference proteome</keyword>
<gene>
    <name evidence="12" type="ORF">Drose_04605</name>
</gene>
<evidence type="ECO:0000259" key="9">
    <source>
        <dbReference type="Pfam" id="PF02878"/>
    </source>
</evidence>
<evidence type="ECO:0000256" key="6">
    <source>
        <dbReference type="ARBA" id="ARBA00023235"/>
    </source>
</evidence>
<dbReference type="PROSITE" id="PS00710">
    <property type="entry name" value="PGM_PMM"/>
    <property type="match status" value="1"/>
</dbReference>
<dbReference type="PRINTS" id="PR00509">
    <property type="entry name" value="PGMPMM"/>
</dbReference>
<feature type="domain" description="Alpha-D-phosphohexomutase alpha/beta/alpha" evidence="10">
    <location>
        <begin position="206"/>
        <end position="309"/>
    </location>
</feature>
<dbReference type="SUPFAM" id="SSF53738">
    <property type="entry name" value="Phosphoglucomutase, first 3 domains"/>
    <property type="match status" value="3"/>
</dbReference>
<feature type="domain" description="Alpha-D-phosphohexomutase alpha/beta/alpha" evidence="11">
    <location>
        <begin position="317"/>
        <end position="429"/>
    </location>
</feature>
<keyword evidence="5 7" id="KW-0460">Magnesium</keyword>
<keyword evidence="6" id="KW-0413">Isomerase</keyword>
<evidence type="ECO:0000256" key="5">
    <source>
        <dbReference type="ARBA" id="ARBA00022842"/>
    </source>
</evidence>
<evidence type="ECO:0000259" key="11">
    <source>
        <dbReference type="Pfam" id="PF02880"/>
    </source>
</evidence>
<feature type="domain" description="Alpha-D-phosphohexomutase alpha/beta/alpha" evidence="9">
    <location>
        <begin position="50"/>
        <end position="183"/>
    </location>
</feature>
<dbReference type="InterPro" id="IPR005845">
    <property type="entry name" value="A-D-PHexomutase_a/b/a-II"/>
</dbReference>
<dbReference type="Gene3D" id="3.30.310.50">
    <property type="entry name" value="Alpha-D-phosphohexomutase, C-terminal domain"/>
    <property type="match status" value="1"/>
</dbReference>
<proteinExistence type="inferred from homology"/>
<name>A0ABY5Z6B9_9ACTN</name>
<keyword evidence="3" id="KW-0597">Phosphoprotein</keyword>
<keyword evidence="4 7" id="KW-0479">Metal-binding</keyword>
<dbReference type="SUPFAM" id="SSF55957">
    <property type="entry name" value="Phosphoglucomutase, C-terminal domain"/>
    <property type="match status" value="1"/>
</dbReference>
<evidence type="ECO:0000313" key="12">
    <source>
        <dbReference type="EMBL" id="UWZ37571.1"/>
    </source>
</evidence>
<dbReference type="EMBL" id="CP073721">
    <property type="protein sequence ID" value="UWZ37571.1"/>
    <property type="molecule type" value="Genomic_DNA"/>
</dbReference>
<dbReference type="PANTHER" id="PTHR45745:SF1">
    <property type="entry name" value="PHOSPHOGLUCOMUTASE 2B-RELATED"/>
    <property type="match status" value="1"/>
</dbReference>
<evidence type="ECO:0000259" key="10">
    <source>
        <dbReference type="Pfam" id="PF02879"/>
    </source>
</evidence>
<sequence length="540" mass="56964">MTSTERDLRAEAEAWLADDPDPATREELRAVLDSGNGGAELADRFAGPLRFGTAGLRGPLRAGPNGMNLAVVRAAAAGLVRRLADHEVEGPLVIGYDARHGSHAFAVETARVATGAGREALLLPRPLPTPVLAFAVRHHRAAAGVMVTASHNPPQDNGYKVYLGDGSQIVPPADVEIEQAIRAVGPLAEVPLGPPGQVLTEEIVQAYVDAAIGVVDAAVPRDLLVAYTPMHGVGRDVFVTTLEAAGYPAPFVVPAQAEPDADFPTVAFPNPEEPGATDLLLALARESGADIAIANDPDADRCAVAVPDGGDWRLLRGDEVGVLLADHLMRRGTQGRYATTIVSSSLLSRMCAARGLPYGETLTGFKWIVRAGDDLVYGYEEALGYCVAPSIVRDKDGITAALLVCELAAGLKAELKTLTDRLDELAERYGVHATDQLSVRVDDLADIALAMDTIRRRPPAALLDEPVTGVEDRLPESDVLILRAGTTRVVVRPSGTEPKLKAYLEVVEPVVGGDIRKARETAAASLVALRTETAAALGLR</sequence>
<dbReference type="InterPro" id="IPR016055">
    <property type="entry name" value="A-D-PHexomutase_a/b/a-I/II/III"/>
</dbReference>
<evidence type="ECO:0000256" key="3">
    <source>
        <dbReference type="ARBA" id="ARBA00022553"/>
    </source>
</evidence>
<evidence type="ECO:0000256" key="1">
    <source>
        <dbReference type="ARBA" id="ARBA00001946"/>
    </source>
</evidence>
<dbReference type="InterPro" id="IPR005846">
    <property type="entry name" value="A-D-PHexomutase_a/b/a-III"/>
</dbReference>